<dbReference type="PANTHER" id="PTHR32278:SF15">
    <property type="entry name" value="F-BOX PROTEIN PP2-B13-RELATED"/>
    <property type="match status" value="1"/>
</dbReference>
<dbReference type="Gene3D" id="1.20.1280.50">
    <property type="match status" value="1"/>
</dbReference>
<organism evidence="2 3">
    <name type="scientific">Abrus precatorius</name>
    <name type="common">Indian licorice</name>
    <name type="synonym">Glycine abrus</name>
    <dbReference type="NCBI Taxonomy" id="3816"/>
    <lineage>
        <taxon>Eukaryota</taxon>
        <taxon>Viridiplantae</taxon>
        <taxon>Streptophyta</taxon>
        <taxon>Embryophyta</taxon>
        <taxon>Tracheophyta</taxon>
        <taxon>Spermatophyta</taxon>
        <taxon>Magnoliopsida</taxon>
        <taxon>eudicotyledons</taxon>
        <taxon>Gunneridae</taxon>
        <taxon>Pentapetalae</taxon>
        <taxon>rosids</taxon>
        <taxon>fabids</taxon>
        <taxon>Fabales</taxon>
        <taxon>Fabaceae</taxon>
        <taxon>Papilionoideae</taxon>
        <taxon>50 kb inversion clade</taxon>
        <taxon>NPAAA clade</taxon>
        <taxon>indigoferoid/millettioid clade</taxon>
        <taxon>Abreae</taxon>
        <taxon>Abrus</taxon>
    </lineage>
</organism>
<protein>
    <submittedName>
        <fullName evidence="3">F-box protein PP2-B15-like</fullName>
    </submittedName>
</protein>
<dbReference type="AlphaFoldDB" id="A0A8B8LBX7"/>
<dbReference type="InterPro" id="IPR036047">
    <property type="entry name" value="F-box-like_dom_sf"/>
</dbReference>
<dbReference type="PANTHER" id="PTHR32278">
    <property type="entry name" value="F-BOX DOMAIN-CONTAINING PROTEIN"/>
    <property type="match status" value="1"/>
</dbReference>
<dbReference type="SMART" id="SM00256">
    <property type="entry name" value="FBOX"/>
    <property type="match status" value="1"/>
</dbReference>
<reference evidence="3" key="2">
    <citation type="submission" date="2025-08" db="UniProtKB">
        <authorList>
            <consortium name="RefSeq"/>
        </authorList>
    </citation>
    <scope>IDENTIFICATION</scope>
    <source>
        <tissue evidence="3">Young leaves</tissue>
    </source>
</reference>
<accession>A0A8B8LBX7</accession>
<sequence length="294" mass="32947">MASSSNNNIESLPNDCVSAILSRTSPQEACRVSLVSTTLRSIADSDLVWKSFLPSDYEDIVSRAVNPFTLKFSSYKQLFYALCRPLLLDGGNKSFKLDKSSGKKSYIISSRELSVAWSSDPLIWSWRPIAESRFAEATELRTVSWLEIEGRIRTRILTPKTSYAAYLIMNVSHRAYGLDSSPSEVSVAVGNKVHKGRAYVGHKDEKKRKMETLFYGNRTEILRNTVIQNKGVQVASKRDDGWMEIELGEFFSGEGDEEIKMSLREVGYQLKGGLVLEGIEVRPKTPCHGEIGKC</sequence>
<dbReference type="RefSeq" id="XP_027352778.1">
    <property type="nucleotide sequence ID" value="XM_027496977.1"/>
</dbReference>
<keyword evidence="2" id="KW-1185">Reference proteome</keyword>
<dbReference type="GeneID" id="113863408"/>
<dbReference type="OrthoDB" id="1918565at2759"/>
<dbReference type="InterPro" id="IPR025886">
    <property type="entry name" value="PP2-like"/>
</dbReference>
<dbReference type="Proteomes" id="UP000694853">
    <property type="component" value="Unplaced"/>
</dbReference>
<dbReference type="SUPFAM" id="SSF81383">
    <property type="entry name" value="F-box domain"/>
    <property type="match status" value="1"/>
</dbReference>
<dbReference type="KEGG" id="aprc:113863408"/>
<evidence type="ECO:0000313" key="3">
    <source>
        <dbReference type="RefSeq" id="XP_027352778.1"/>
    </source>
</evidence>
<evidence type="ECO:0000313" key="2">
    <source>
        <dbReference type="Proteomes" id="UP000694853"/>
    </source>
</evidence>
<dbReference type="InterPro" id="IPR001810">
    <property type="entry name" value="F-box_dom"/>
</dbReference>
<dbReference type="PROSITE" id="PS50181">
    <property type="entry name" value="FBOX"/>
    <property type="match status" value="1"/>
</dbReference>
<dbReference type="Pfam" id="PF14299">
    <property type="entry name" value="PP2"/>
    <property type="match status" value="1"/>
</dbReference>
<dbReference type="Pfam" id="PF00646">
    <property type="entry name" value="F-box"/>
    <property type="match status" value="1"/>
</dbReference>
<name>A0A8B8LBX7_ABRPR</name>
<proteinExistence type="predicted"/>
<evidence type="ECO:0000259" key="1">
    <source>
        <dbReference type="PROSITE" id="PS50181"/>
    </source>
</evidence>
<gene>
    <name evidence="3" type="primary">LOC113863408</name>
</gene>
<reference evidence="2" key="1">
    <citation type="journal article" date="2019" name="Toxins">
        <title>Detection of Abrin-Like and Prepropulchellin-Like Toxin Genes and Transcripts Using Whole Genome Sequencing and Full-Length Transcript Sequencing of Abrus precatorius.</title>
        <authorList>
            <person name="Hovde B.T."/>
            <person name="Daligault H.E."/>
            <person name="Hanschen E.R."/>
            <person name="Kunde Y.A."/>
            <person name="Johnson M.B."/>
            <person name="Starkenburg S.R."/>
            <person name="Johnson S.L."/>
        </authorList>
    </citation>
    <scope>NUCLEOTIDE SEQUENCE [LARGE SCALE GENOMIC DNA]</scope>
</reference>
<feature type="domain" description="F-box" evidence="1">
    <location>
        <begin position="6"/>
        <end position="52"/>
    </location>
</feature>
<dbReference type="CDD" id="cd22162">
    <property type="entry name" value="F-box_AtSKIP3-like"/>
    <property type="match status" value="1"/>
</dbReference>